<dbReference type="PANTHER" id="PTHR30383:SF5">
    <property type="entry name" value="SGNH HYDROLASE-TYPE ESTERASE DOMAIN-CONTAINING PROTEIN"/>
    <property type="match status" value="1"/>
</dbReference>
<evidence type="ECO:0000313" key="3">
    <source>
        <dbReference type="EMBL" id="MBE9665403.1"/>
    </source>
</evidence>
<dbReference type="EMBL" id="JADFFM010000001">
    <property type="protein sequence ID" value="MBE9665403.1"/>
    <property type="molecule type" value="Genomic_DNA"/>
</dbReference>
<dbReference type="InterPro" id="IPR036514">
    <property type="entry name" value="SGNH_hydro_sf"/>
</dbReference>
<dbReference type="PANTHER" id="PTHR30383">
    <property type="entry name" value="THIOESTERASE 1/PROTEASE 1/LYSOPHOSPHOLIPASE L1"/>
    <property type="match status" value="1"/>
</dbReference>
<comment type="caution">
    <text evidence="3">The sequence shown here is derived from an EMBL/GenBank/DDBJ whole genome shotgun (WGS) entry which is preliminary data.</text>
</comment>
<dbReference type="InterPro" id="IPR051532">
    <property type="entry name" value="Ester_Hydrolysis_Enzymes"/>
</dbReference>
<keyword evidence="4" id="KW-1185">Reference proteome</keyword>
<dbReference type="Pfam" id="PF13472">
    <property type="entry name" value="Lipase_GDSL_2"/>
    <property type="match status" value="1"/>
</dbReference>
<protein>
    <submittedName>
        <fullName evidence="3">SGNH/GDSL hydrolase family protein</fullName>
    </submittedName>
</protein>
<dbReference type="GO" id="GO:0016787">
    <property type="term" value="F:hydrolase activity"/>
    <property type="evidence" value="ECO:0007669"/>
    <property type="project" value="UniProtKB-KW"/>
</dbReference>
<dbReference type="Proteomes" id="UP000632774">
    <property type="component" value="Unassembled WGS sequence"/>
</dbReference>
<evidence type="ECO:0000313" key="4">
    <source>
        <dbReference type="Proteomes" id="UP000632774"/>
    </source>
</evidence>
<dbReference type="SUPFAM" id="SSF52266">
    <property type="entry name" value="SGNH hydrolase"/>
    <property type="match status" value="1"/>
</dbReference>
<dbReference type="Gene3D" id="3.40.50.1110">
    <property type="entry name" value="SGNH hydrolase"/>
    <property type="match status" value="1"/>
</dbReference>
<keyword evidence="1" id="KW-0732">Signal</keyword>
<name>A0ABR9XDD3_9SPHI</name>
<reference evidence="3 4" key="1">
    <citation type="submission" date="2020-10" db="EMBL/GenBank/DDBJ databases">
        <title>Mucilaginibacter mali sp. nov., isolated from rhizosphere soil of apple orchard.</title>
        <authorList>
            <person name="Lee J.-S."/>
            <person name="Kim H.S."/>
            <person name="Kim J.-S."/>
        </authorList>
    </citation>
    <scope>NUCLEOTIDE SEQUENCE [LARGE SCALE GENOMIC DNA]</scope>
    <source>
        <strain evidence="3 4">KCTC 23157</strain>
    </source>
</reference>
<evidence type="ECO:0000259" key="2">
    <source>
        <dbReference type="Pfam" id="PF13472"/>
    </source>
</evidence>
<accession>A0ABR9XDD3</accession>
<feature type="domain" description="SGNH hydrolase-type esterase" evidence="2">
    <location>
        <begin position="57"/>
        <end position="231"/>
    </location>
</feature>
<gene>
    <name evidence="3" type="ORF">IRJ18_03450</name>
</gene>
<organism evidence="3 4">
    <name type="scientific">Mucilaginibacter boryungensis</name>
    <dbReference type="NCBI Taxonomy" id="768480"/>
    <lineage>
        <taxon>Bacteria</taxon>
        <taxon>Pseudomonadati</taxon>
        <taxon>Bacteroidota</taxon>
        <taxon>Sphingobacteriia</taxon>
        <taxon>Sphingobacteriales</taxon>
        <taxon>Sphingobacteriaceae</taxon>
        <taxon>Mucilaginibacter</taxon>
    </lineage>
</organism>
<dbReference type="InterPro" id="IPR013830">
    <property type="entry name" value="SGNH_hydro"/>
</dbReference>
<dbReference type="RefSeq" id="WP_194104804.1">
    <property type="nucleotide sequence ID" value="NZ_JADFFM010000001.1"/>
</dbReference>
<keyword evidence="3" id="KW-0378">Hydrolase</keyword>
<proteinExistence type="predicted"/>
<sequence>MSYLKKIITPQIYCLLIALSVSINVFAQAESAHYLDSIKVQLRKEWPKNRTINLVFHGHSVPSGYFKTPLVNTLQAYPFLAFKLIKEKYPYAVINVIITAIGGENSVSGQKRFKRDVLTHKPDVLFIDYALNDKVIGIKKSTKAMSKMIEAALKKNIKVILLTPSPHQSFNILDNHNPYEAYTNELIALAKKYNVGLVDSYHLFKQRVEAGHDVKEYMSQINHPNEAGHQIIADAIAQWF</sequence>
<feature type="signal peptide" evidence="1">
    <location>
        <begin position="1"/>
        <end position="29"/>
    </location>
</feature>
<feature type="chain" id="PRO_5047524970" evidence="1">
    <location>
        <begin position="30"/>
        <end position="240"/>
    </location>
</feature>
<evidence type="ECO:0000256" key="1">
    <source>
        <dbReference type="SAM" id="SignalP"/>
    </source>
</evidence>